<name>A0A7I7MAV1_9MYCO</name>
<keyword evidence="7" id="KW-1185">Reference proteome</keyword>
<evidence type="ECO:0000256" key="3">
    <source>
        <dbReference type="ARBA" id="ARBA00023163"/>
    </source>
</evidence>
<dbReference type="PANTHER" id="PTHR47506:SF1">
    <property type="entry name" value="HTH-TYPE TRANSCRIPTIONAL REGULATOR YJDC"/>
    <property type="match status" value="1"/>
</dbReference>
<dbReference type="Proteomes" id="UP000466514">
    <property type="component" value="Chromosome"/>
</dbReference>
<evidence type="ECO:0000313" key="7">
    <source>
        <dbReference type="Proteomes" id="UP000466514"/>
    </source>
</evidence>
<dbReference type="PROSITE" id="PS50977">
    <property type="entry name" value="HTH_TETR_2"/>
    <property type="match status" value="1"/>
</dbReference>
<dbReference type="InterPro" id="IPR009057">
    <property type="entry name" value="Homeodomain-like_sf"/>
</dbReference>
<dbReference type="AlphaFoldDB" id="A0A7I7MAV1"/>
<evidence type="ECO:0000256" key="4">
    <source>
        <dbReference type="PROSITE-ProRule" id="PRU00335"/>
    </source>
</evidence>
<protein>
    <submittedName>
        <fullName evidence="6">TetR family transcriptional regulator</fullName>
    </submittedName>
</protein>
<sequence length="194" mass="21359">MDAVRPRDRILDTADALFFSVGVRAVGVDRIVAEAGVARATFFKHFPTKDHLIAAYLERRAERARTDLMALREDHRAQPQRILSAIADVVDDYRNLPGFRGCEFINAAAEFADPAHPAHRLAIDHRQWVTDFLVEVLADMGHDDAYATARAMMMVRTGALVGASLEIGVADSSIGTLLWNTLATRGLRAMTSAD</sequence>
<dbReference type="InterPro" id="IPR036271">
    <property type="entry name" value="Tet_transcr_reg_TetR-rel_C_sf"/>
</dbReference>
<keyword evidence="3" id="KW-0804">Transcription</keyword>
<dbReference type="InterPro" id="IPR001647">
    <property type="entry name" value="HTH_TetR"/>
</dbReference>
<dbReference type="GO" id="GO:0003677">
    <property type="term" value="F:DNA binding"/>
    <property type="evidence" value="ECO:0007669"/>
    <property type="project" value="UniProtKB-UniRule"/>
</dbReference>
<accession>A0A7I7MAV1</accession>
<keyword evidence="1" id="KW-0805">Transcription regulation</keyword>
<dbReference type="Gene3D" id="1.10.357.10">
    <property type="entry name" value="Tetracycline Repressor, domain 2"/>
    <property type="match status" value="1"/>
</dbReference>
<dbReference type="Pfam" id="PF00440">
    <property type="entry name" value="TetR_N"/>
    <property type="match status" value="1"/>
</dbReference>
<gene>
    <name evidence="6" type="ORF">MPSYJ_26270</name>
</gene>
<evidence type="ECO:0000313" key="6">
    <source>
        <dbReference type="EMBL" id="BBX69166.1"/>
    </source>
</evidence>
<dbReference type="PANTHER" id="PTHR47506">
    <property type="entry name" value="TRANSCRIPTIONAL REGULATORY PROTEIN"/>
    <property type="match status" value="1"/>
</dbReference>
<evidence type="ECO:0000256" key="1">
    <source>
        <dbReference type="ARBA" id="ARBA00023015"/>
    </source>
</evidence>
<reference evidence="6 7" key="1">
    <citation type="journal article" date="2019" name="Emerg. Microbes Infect.">
        <title>Comprehensive subspecies identification of 175 nontuberculous mycobacteria species based on 7547 genomic profiles.</title>
        <authorList>
            <person name="Matsumoto Y."/>
            <person name="Kinjo T."/>
            <person name="Motooka D."/>
            <person name="Nabeya D."/>
            <person name="Jung N."/>
            <person name="Uechi K."/>
            <person name="Horii T."/>
            <person name="Iida T."/>
            <person name="Fujita J."/>
            <person name="Nakamura S."/>
        </authorList>
    </citation>
    <scope>NUCLEOTIDE SEQUENCE [LARGE SCALE GENOMIC DNA]</scope>
    <source>
        <strain evidence="6 7">JCM 13323</strain>
    </source>
</reference>
<dbReference type="EMBL" id="AP022574">
    <property type="protein sequence ID" value="BBX69166.1"/>
    <property type="molecule type" value="Genomic_DNA"/>
</dbReference>
<feature type="DNA-binding region" description="H-T-H motif" evidence="4">
    <location>
        <begin position="27"/>
        <end position="46"/>
    </location>
</feature>
<keyword evidence="2 4" id="KW-0238">DNA-binding</keyword>
<proteinExistence type="predicted"/>
<dbReference type="RefSeq" id="WP_163722716.1">
    <property type="nucleotide sequence ID" value="NZ_AP022574.1"/>
</dbReference>
<feature type="domain" description="HTH tetR-type" evidence="5">
    <location>
        <begin position="4"/>
        <end position="64"/>
    </location>
</feature>
<dbReference type="PRINTS" id="PR00455">
    <property type="entry name" value="HTHTETR"/>
</dbReference>
<evidence type="ECO:0000259" key="5">
    <source>
        <dbReference type="PROSITE" id="PS50977"/>
    </source>
</evidence>
<dbReference type="SUPFAM" id="SSF48498">
    <property type="entry name" value="Tetracyclin repressor-like, C-terminal domain"/>
    <property type="match status" value="1"/>
</dbReference>
<dbReference type="SUPFAM" id="SSF46689">
    <property type="entry name" value="Homeodomain-like"/>
    <property type="match status" value="1"/>
</dbReference>
<evidence type="ECO:0000256" key="2">
    <source>
        <dbReference type="ARBA" id="ARBA00023125"/>
    </source>
</evidence>
<organism evidence="6 7">
    <name type="scientific">Mycolicibacterium psychrotolerans</name>
    <dbReference type="NCBI Taxonomy" id="216929"/>
    <lineage>
        <taxon>Bacteria</taxon>
        <taxon>Bacillati</taxon>
        <taxon>Actinomycetota</taxon>
        <taxon>Actinomycetes</taxon>
        <taxon>Mycobacteriales</taxon>
        <taxon>Mycobacteriaceae</taxon>
        <taxon>Mycolicibacterium</taxon>
    </lineage>
</organism>
<dbReference type="KEGG" id="mpsc:MPSYJ_26270"/>